<dbReference type="GO" id="GO:0005737">
    <property type="term" value="C:cytoplasm"/>
    <property type="evidence" value="ECO:0007669"/>
    <property type="project" value="UniProtKB-ARBA"/>
</dbReference>
<proteinExistence type="predicted"/>
<keyword evidence="4" id="KW-1185">Reference proteome</keyword>
<dbReference type="Proteomes" id="UP000504618">
    <property type="component" value="Unplaced"/>
</dbReference>
<dbReference type="FunFam" id="2.60.40.790:FF:000012">
    <property type="entry name" value="SGT1 homolog, MIS12 kinetochore complex assembly cochaperone"/>
    <property type="match status" value="1"/>
</dbReference>
<dbReference type="Gene3D" id="2.60.40.790">
    <property type="match status" value="1"/>
</dbReference>
<dbReference type="AlphaFoldDB" id="A0A6J1QT49"/>
<dbReference type="PANTHER" id="PTHR45862">
    <property type="entry name" value="PROTEIN SGT1 HOMOLOG"/>
    <property type="match status" value="1"/>
</dbReference>
<protein>
    <submittedName>
        <fullName evidence="5">Protein SGT1 homolog</fullName>
    </submittedName>
</protein>
<feature type="region of interest" description="Disordered" evidence="1">
    <location>
        <begin position="203"/>
        <end position="227"/>
    </location>
</feature>
<evidence type="ECO:0000259" key="3">
    <source>
        <dbReference type="PROSITE" id="PS51203"/>
    </source>
</evidence>
<evidence type="ECO:0000259" key="2">
    <source>
        <dbReference type="PROSITE" id="PS51048"/>
    </source>
</evidence>
<dbReference type="PROSITE" id="PS51203">
    <property type="entry name" value="CS"/>
    <property type="match status" value="1"/>
</dbReference>
<feature type="domain" description="CS" evidence="3">
    <location>
        <begin position="19"/>
        <end position="106"/>
    </location>
</feature>
<dbReference type="Pfam" id="PF05002">
    <property type="entry name" value="SGS"/>
    <property type="match status" value="1"/>
</dbReference>
<dbReference type="GeneID" id="112462530"/>
<dbReference type="InterPro" id="IPR044563">
    <property type="entry name" value="Sgt1-like"/>
</dbReference>
<feature type="compositionally biased region" description="Basic and acidic residues" evidence="1">
    <location>
        <begin position="215"/>
        <end position="227"/>
    </location>
</feature>
<dbReference type="SUPFAM" id="SSF49764">
    <property type="entry name" value="HSP20-like chaperones"/>
    <property type="match status" value="1"/>
</dbReference>
<dbReference type="InterPro" id="IPR007052">
    <property type="entry name" value="CS_dom"/>
</dbReference>
<evidence type="ECO:0000313" key="4">
    <source>
        <dbReference type="Proteomes" id="UP000504618"/>
    </source>
</evidence>
<dbReference type="InterPro" id="IPR007699">
    <property type="entry name" value="SGS_dom"/>
</dbReference>
<feature type="domain" description="SGS" evidence="2">
    <location>
        <begin position="136"/>
        <end position="227"/>
    </location>
</feature>
<evidence type="ECO:0000256" key="1">
    <source>
        <dbReference type="SAM" id="MobiDB-lite"/>
    </source>
</evidence>
<dbReference type="GO" id="GO:0051087">
    <property type="term" value="F:protein-folding chaperone binding"/>
    <property type="evidence" value="ECO:0007669"/>
    <property type="project" value="InterPro"/>
</dbReference>
<accession>A0A6J1QT49</accession>
<dbReference type="InterPro" id="IPR008978">
    <property type="entry name" value="HSP20-like_chaperone"/>
</dbReference>
<dbReference type="PROSITE" id="PS51048">
    <property type="entry name" value="SGS"/>
    <property type="match status" value="1"/>
</dbReference>
<dbReference type="OrthoDB" id="1898560at2759"/>
<evidence type="ECO:0000313" key="5">
    <source>
        <dbReference type="RefSeq" id="XP_024884126.1"/>
    </source>
</evidence>
<dbReference type="Pfam" id="PF04969">
    <property type="entry name" value="CS"/>
    <property type="match status" value="1"/>
</dbReference>
<sequence length="227" mass="25432">MDAGEKIESSTTKNDEMPKPKIKHDWYQTESHVFVTILAKNVENESINYGEKTLSVSAKLPSGNEYSLELDLANFIVAEECSHKVMPSKIEIKLKKRDDIRWMVLDGEPVQSNVKPIPNEILQAGTQASNGTQAPKYPTSCKISRDWDKVEKEILKEEAAEQNVGDAAVNTLFQSIYGNGSDEVRRAMNKSFIESGGTVLSTNWGEVGQKPVQRRPPDGMEWKSWDS</sequence>
<organism evidence="4 5">
    <name type="scientific">Temnothorax curvispinosus</name>
    <dbReference type="NCBI Taxonomy" id="300111"/>
    <lineage>
        <taxon>Eukaryota</taxon>
        <taxon>Metazoa</taxon>
        <taxon>Ecdysozoa</taxon>
        <taxon>Arthropoda</taxon>
        <taxon>Hexapoda</taxon>
        <taxon>Insecta</taxon>
        <taxon>Pterygota</taxon>
        <taxon>Neoptera</taxon>
        <taxon>Endopterygota</taxon>
        <taxon>Hymenoptera</taxon>
        <taxon>Apocrita</taxon>
        <taxon>Aculeata</taxon>
        <taxon>Formicoidea</taxon>
        <taxon>Formicidae</taxon>
        <taxon>Myrmicinae</taxon>
        <taxon>Temnothorax</taxon>
    </lineage>
</organism>
<feature type="region of interest" description="Disordered" evidence="1">
    <location>
        <begin position="1"/>
        <end position="21"/>
    </location>
</feature>
<dbReference type="CTD" id="40982"/>
<gene>
    <name evidence="5" type="primary">LOC112462530</name>
</gene>
<reference evidence="5" key="1">
    <citation type="submission" date="2025-08" db="UniProtKB">
        <authorList>
            <consortium name="RefSeq"/>
        </authorList>
    </citation>
    <scope>IDENTIFICATION</scope>
    <source>
        <tissue evidence="5">Whole body</tissue>
    </source>
</reference>
<dbReference type="RefSeq" id="XP_024884126.1">
    <property type="nucleotide sequence ID" value="XM_025028358.1"/>
</dbReference>
<name>A0A6J1QT49_9HYME</name>